<name>A0A1G5S2A9_PSEXY</name>
<evidence type="ECO:0000256" key="2">
    <source>
        <dbReference type="ARBA" id="ARBA00022801"/>
    </source>
</evidence>
<feature type="chain" id="PRO_5039536808" description="Beta-xylanase" evidence="9">
    <location>
        <begin position="27"/>
        <end position="682"/>
    </location>
</feature>
<sequence length="682" mass="76146">MKKFKIRKLMARVLALALVFGTFFMASKVDVSAASYNLMETYGAKYGYSGNCVHTHMLRDSRIVNAIKKDSNIVTLGNEMKPDYLLGSRQATLISVDEAKRLGYYIPSNYKERFVPKIDFRTVDEAVKICYENGLKMRGHTLVWHSQTPTWLFRENYSGNGRFVNTATMDARLEFYVKSVMGHFYSGKYGSTLVYWDVCNETLHAQNSGWEAVYGSNKTNAVYVKKAFNYAYQVLEQYKLTNSVKLFYNDYNTYMEVNDVIKLVNYINQGKKVCAGVGMQSHLGTGFPSVDYYTNALNSFLRAGFEVQITELDITNKGDYDLNNYAYRLFKNINAAKKNGGNISCITWWGPSDAETWIRNEKPLIWSNIGVAKPAYDEVVKAFTETFGNPGSFTPQPTITPQPTPTPTPSGQNVNTNSTAHIDDGWYYLKNTNSQKYLTVEGDSAKAGANVCIGTGRGLDGQKWYVRNTNDGYITLTSKLGDFMLDVANGSAEDGANIGIYNAYGGDAQKFLLKNTKTNGVYTIATKSSKEVRYIDVYEHKKVEGTNVCQWLYYGNPNQEWVFEKVAEQSVTPQPTPVPTPVPQPAVKGLELSYTINNWGGGYQVSYKISNATGNTVNGWTLKVNKNQVNIDSSWNVKVTTSGDYYVITPVDWNASIANGGSIEFGSVGVGQIGNSFDYVLE</sequence>
<evidence type="ECO:0000256" key="9">
    <source>
        <dbReference type="SAM" id="SignalP"/>
    </source>
</evidence>
<dbReference type="InterPro" id="IPR001919">
    <property type="entry name" value="CBD2"/>
</dbReference>
<dbReference type="AlphaFoldDB" id="A0A1G5S2A9"/>
<proteinExistence type="inferred from homology"/>
<dbReference type="PROSITE" id="PS51173">
    <property type="entry name" value="CBM2"/>
    <property type="match status" value="1"/>
</dbReference>
<dbReference type="Gene3D" id="3.20.20.80">
    <property type="entry name" value="Glycosidases"/>
    <property type="match status" value="1"/>
</dbReference>
<evidence type="ECO:0000256" key="3">
    <source>
        <dbReference type="ARBA" id="ARBA00023277"/>
    </source>
</evidence>
<reference evidence="12 13" key="1">
    <citation type="submission" date="2016-10" db="EMBL/GenBank/DDBJ databases">
        <authorList>
            <person name="de Groot N.N."/>
        </authorList>
    </citation>
    <scope>NUCLEOTIDE SEQUENCE [LARGE SCALE GENOMIC DNA]</scope>
    <source>
        <strain evidence="12 13">DSM 10317</strain>
    </source>
</reference>
<evidence type="ECO:0000313" key="12">
    <source>
        <dbReference type="EMBL" id="SCZ80298.1"/>
    </source>
</evidence>
<gene>
    <name evidence="12" type="ORF">SAMN02910350_02219</name>
</gene>
<dbReference type="PANTHER" id="PTHR31490:SF90">
    <property type="entry name" value="ENDO-1,4-BETA-XYLANASE A"/>
    <property type="match status" value="1"/>
</dbReference>
<dbReference type="InterPro" id="IPR008965">
    <property type="entry name" value="CBM2/CBM3_carb-bd_dom_sf"/>
</dbReference>
<keyword evidence="12" id="KW-0858">Xylan degradation</keyword>
<feature type="region of interest" description="Disordered" evidence="8">
    <location>
        <begin position="391"/>
        <end position="412"/>
    </location>
</feature>
<dbReference type="InterPro" id="IPR018366">
    <property type="entry name" value="CBM2_CS"/>
</dbReference>
<dbReference type="GO" id="GO:0031176">
    <property type="term" value="F:endo-1,4-beta-xylanase activity"/>
    <property type="evidence" value="ECO:0007669"/>
    <property type="project" value="UniProtKB-EC"/>
</dbReference>
<dbReference type="GO" id="GO:0030247">
    <property type="term" value="F:polysaccharide binding"/>
    <property type="evidence" value="ECO:0007669"/>
    <property type="project" value="UniProtKB-UniRule"/>
</dbReference>
<evidence type="ECO:0000256" key="8">
    <source>
        <dbReference type="SAM" id="MobiDB-lite"/>
    </source>
</evidence>
<evidence type="ECO:0000256" key="5">
    <source>
        <dbReference type="ARBA" id="ARBA00023326"/>
    </source>
</evidence>
<organism evidence="12 13">
    <name type="scientific">Pseudobutyrivibrio xylanivorans</name>
    <dbReference type="NCBI Taxonomy" id="185007"/>
    <lineage>
        <taxon>Bacteria</taxon>
        <taxon>Bacillati</taxon>
        <taxon>Bacillota</taxon>
        <taxon>Clostridia</taxon>
        <taxon>Lachnospirales</taxon>
        <taxon>Lachnospiraceae</taxon>
        <taxon>Pseudobutyrivibrio</taxon>
    </lineage>
</organism>
<keyword evidence="5 7" id="KW-0624">Polysaccharide degradation</keyword>
<comment type="similarity">
    <text evidence="1 7">Belongs to the glycosyl hydrolase 10 (cellulase F) family.</text>
</comment>
<dbReference type="SUPFAM" id="SSF50370">
    <property type="entry name" value="Ricin B-like lectins"/>
    <property type="match status" value="1"/>
</dbReference>
<dbReference type="Pfam" id="PF00331">
    <property type="entry name" value="Glyco_hydro_10"/>
    <property type="match status" value="1"/>
</dbReference>
<dbReference type="PROSITE" id="PS00561">
    <property type="entry name" value="CBM2_A"/>
    <property type="match status" value="1"/>
</dbReference>
<dbReference type="Pfam" id="PF00553">
    <property type="entry name" value="CBM_2"/>
    <property type="match status" value="1"/>
</dbReference>
<keyword evidence="2 7" id="KW-0378">Hydrolase</keyword>
<feature type="active site" description="Nucleophile" evidence="6">
    <location>
        <position position="311"/>
    </location>
</feature>
<evidence type="ECO:0000256" key="4">
    <source>
        <dbReference type="ARBA" id="ARBA00023295"/>
    </source>
</evidence>
<dbReference type="InterPro" id="IPR031158">
    <property type="entry name" value="GH10_AS"/>
</dbReference>
<evidence type="ECO:0000259" key="10">
    <source>
        <dbReference type="PROSITE" id="PS51173"/>
    </source>
</evidence>
<dbReference type="PROSITE" id="PS51760">
    <property type="entry name" value="GH10_2"/>
    <property type="match status" value="1"/>
</dbReference>
<dbReference type="Proteomes" id="UP000199428">
    <property type="component" value="Unassembled WGS sequence"/>
</dbReference>
<dbReference type="PROSITE" id="PS00591">
    <property type="entry name" value="GH10_1"/>
    <property type="match status" value="1"/>
</dbReference>
<dbReference type="InterPro" id="IPR044846">
    <property type="entry name" value="GH10"/>
</dbReference>
<dbReference type="InterPro" id="IPR000772">
    <property type="entry name" value="Ricin_B_lectin"/>
</dbReference>
<dbReference type="InterPro" id="IPR035992">
    <property type="entry name" value="Ricin_B-like_lectins"/>
</dbReference>
<evidence type="ECO:0000313" key="13">
    <source>
        <dbReference type="Proteomes" id="UP000199428"/>
    </source>
</evidence>
<dbReference type="InterPro" id="IPR001000">
    <property type="entry name" value="GH10_dom"/>
</dbReference>
<dbReference type="SMART" id="SM00633">
    <property type="entry name" value="Glyco_10"/>
    <property type="match status" value="1"/>
</dbReference>
<dbReference type="InterPro" id="IPR012291">
    <property type="entry name" value="CBM2_carb-bd_dom_sf"/>
</dbReference>
<evidence type="ECO:0000256" key="1">
    <source>
        <dbReference type="ARBA" id="ARBA00007495"/>
    </source>
</evidence>
<dbReference type="SMART" id="SM00458">
    <property type="entry name" value="RICIN"/>
    <property type="match status" value="1"/>
</dbReference>
<dbReference type="SUPFAM" id="SSF49384">
    <property type="entry name" value="Carbohydrate-binding domain"/>
    <property type="match status" value="1"/>
</dbReference>
<dbReference type="Pfam" id="PF14200">
    <property type="entry name" value="RicinB_lectin_2"/>
    <property type="match status" value="2"/>
</dbReference>
<dbReference type="PRINTS" id="PR00134">
    <property type="entry name" value="GLHYDRLASE10"/>
</dbReference>
<dbReference type="EMBL" id="FMWK01000013">
    <property type="protein sequence ID" value="SCZ80298.1"/>
    <property type="molecule type" value="Genomic_DNA"/>
</dbReference>
<keyword evidence="4 7" id="KW-0326">Glycosidase</keyword>
<dbReference type="EC" id="3.2.1.8" evidence="7"/>
<feature type="signal peptide" evidence="9">
    <location>
        <begin position="1"/>
        <end position="26"/>
    </location>
</feature>
<dbReference type="Gene3D" id="2.60.40.290">
    <property type="match status" value="1"/>
</dbReference>
<feature type="domain" description="CBM2" evidence="10">
    <location>
        <begin position="583"/>
        <end position="682"/>
    </location>
</feature>
<accession>A0A1G5S2A9</accession>
<keyword evidence="9" id="KW-0732">Signal</keyword>
<dbReference type="GO" id="GO:0045493">
    <property type="term" value="P:xylan catabolic process"/>
    <property type="evidence" value="ECO:0007669"/>
    <property type="project" value="UniProtKB-KW"/>
</dbReference>
<feature type="compositionally biased region" description="Pro residues" evidence="8">
    <location>
        <begin position="398"/>
        <end position="408"/>
    </location>
</feature>
<keyword evidence="3 7" id="KW-0119">Carbohydrate metabolism</keyword>
<dbReference type="CDD" id="cd00161">
    <property type="entry name" value="beta-trefoil_Ricin-like"/>
    <property type="match status" value="1"/>
</dbReference>
<evidence type="ECO:0000259" key="11">
    <source>
        <dbReference type="PROSITE" id="PS51760"/>
    </source>
</evidence>
<dbReference type="SMART" id="SM00637">
    <property type="entry name" value="CBD_II"/>
    <property type="match status" value="1"/>
</dbReference>
<dbReference type="PANTHER" id="PTHR31490">
    <property type="entry name" value="GLYCOSYL HYDROLASE"/>
    <property type="match status" value="1"/>
</dbReference>
<comment type="catalytic activity">
    <reaction evidence="7">
        <text>Endohydrolysis of (1-&gt;4)-beta-D-xylosidic linkages in xylans.</text>
        <dbReference type="EC" id="3.2.1.8"/>
    </reaction>
</comment>
<evidence type="ECO:0000256" key="6">
    <source>
        <dbReference type="PROSITE-ProRule" id="PRU10061"/>
    </source>
</evidence>
<dbReference type="RefSeq" id="WP_176757668.1">
    <property type="nucleotide sequence ID" value="NZ_FMWK01000013.1"/>
</dbReference>
<dbReference type="SUPFAM" id="SSF51445">
    <property type="entry name" value="(Trans)glycosidases"/>
    <property type="match status" value="1"/>
</dbReference>
<dbReference type="InterPro" id="IPR017853">
    <property type="entry name" value="GH"/>
</dbReference>
<feature type="domain" description="GH10" evidence="11">
    <location>
        <begin position="32"/>
        <end position="382"/>
    </location>
</feature>
<dbReference type="Gene3D" id="2.80.10.50">
    <property type="match status" value="2"/>
</dbReference>
<protein>
    <recommendedName>
        <fullName evidence="7">Beta-xylanase</fullName>
        <ecNumber evidence="7">3.2.1.8</ecNumber>
    </recommendedName>
</protein>
<evidence type="ECO:0000256" key="7">
    <source>
        <dbReference type="RuleBase" id="RU361174"/>
    </source>
</evidence>